<keyword evidence="1" id="KW-0472">Membrane</keyword>
<proteinExistence type="predicted"/>
<dbReference type="Pfam" id="PF21146">
    <property type="entry name" value="ICAM1_3_5_D2"/>
    <property type="match status" value="1"/>
</dbReference>
<keyword evidence="1" id="KW-0812">Transmembrane</keyword>
<comment type="caution">
    <text evidence="4">The sequence shown here is derived from an EMBL/GenBank/DDBJ whole genome shotgun (WGS) entry which is preliminary data.</text>
</comment>
<sequence length="308" mass="33504">MAPDATQLTLPAILTLLGVLLPASEAQVQLVLGDQKLEPTIKYNDDFLWASAWVEAKPKEEGNHQLTCAVTLGNESRMSHQTVTIYSFPPPSLNLSQLEVSELTVVSVECKAHAGAVVMLSGAPAGPPAPSAQFQLNVTAEDNGHSFLCSAVLEVAGEVLYKNETLKLSVLYGPQLNEKDCPGNWTWQEGSQQTLRCQASGNPTPKLDCRQNGTGSLLPIGDLHPVKREIAGTYVCRAKSSRGEVIRQVIVNVIYHDNNMIIIMLVTAAFIVSVVLTGAYLYNRQRKIREYKLQKAQEAAAMKLNTPP</sequence>
<dbReference type="PROSITE" id="PS50835">
    <property type="entry name" value="IG_LIKE"/>
    <property type="match status" value="1"/>
</dbReference>
<dbReference type="PANTHER" id="PTHR13771:SF18">
    <property type="entry name" value="INTERCELLULAR ADHESION MOLECULE 1"/>
    <property type="match status" value="1"/>
</dbReference>
<dbReference type="GO" id="GO:0007155">
    <property type="term" value="P:cell adhesion"/>
    <property type="evidence" value="ECO:0007669"/>
    <property type="project" value="InterPro"/>
</dbReference>
<dbReference type="GO" id="GO:0005886">
    <property type="term" value="C:plasma membrane"/>
    <property type="evidence" value="ECO:0007669"/>
    <property type="project" value="TreeGrafter"/>
</dbReference>
<evidence type="ECO:0000256" key="2">
    <source>
        <dbReference type="SAM" id="SignalP"/>
    </source>
</evidence>
<dbReference type="AlphaFoldDB" id="A0A7J8BRY1"/>
<dbReference type="SUPFAM" id="SSF48726">
    <property type="entry name" value="Immunoglobulin"/>
    <property type="match status" value="2"/>
</dbReference>
<dbReference type="EMBL" id="JACASE010000016">
    <property type="protein sequence ID" value="KAF6401211.1"/>
    <property type="molecule type" value="Genomic_DNA"/>
</dbReference>
<evidence type="ECO:0000256" key="1">
    <source>
        <dbReference type="SAM" id="Phobius"/>
    </source>
</evidence>
<keyword evidence="1" id="KW-1133">Transmembrane helix</keyword>
<gene>
    <name evidence="4" type="ORF">HJG63_006542</name>
</gene>
<dbReference type="InterPro" id="IPR013783">
    <property type="entry name" value="Ig-like_fold"/>
</dbReference>
<dbReference type="InterPro" id="IPR048679">
    <property type="entry name" value="ICAM1_3_5_D2"/>
</dbReference>
<feature type="domain" description="Ig-like" evidence="3">
    <location>
        <begin position="174"/>
        <end position="252"/>
    </location>
</feature>
<evidence type="ECO:0000313" key="5">
    <source>
        <dbReference type="Proteomes" id="UP000593571"/>
    </source>
</evidence>
<reference evidence="4 5" key="1">
    <citation type="journal article" date="2020" name="Nature">
        <title>Six reference-quality genomes reveal evolution of bat adaptations.</title>
        <authorList>
            <person name="Jebb D."/>
            <person name="Huang Z."/>
            <person name="Pippel M."/>
            <person name="Hughes G.M."/>
            <person name="Lavrichenko K."/>
            <person name="Devanna P."/>
            <person name="Winkler S."/>
            <person name="Jermiin L.S."/>
            <person name="Skirmuntt E.C."/>
            <person name="Katzourakis A."/>
            <person name="Burkitt-Gray L."/>
            <person name="Ray D.A."/>
            <person name="Sullivan K.A.M."/>
            <person name="Roscito J.G."/>
            <person name="Kirilenko B.M."/>
            <person name="Davalos L.M."/>
            <person name="Corthals A.P."/>
            <person name="Power M.L."/>
            <person name="Jones G."/>
            <person name="Ransome R.D."/>
            <person name="Dechmann D.K.N."/>
            <person name="Locatelli A.G."/>
            <person name="Puechmaille S.J."/>
            <person name="Fedrigo O."/>
            <person name="Jarvis E.D."/>
            <person name="Hiller M."/>
            <person name="Vernes S.C."/>
            <person name="Myers E.W."/>
            <person name="Teeling E.C."/>
        </authorList>
    </citation>
    <scope>NUCLEOTIDE SEQUENCE [LARGE SCALE GENOMIC DNA]</scope>
    <source>
        <strain evidence="4">MRouAeg1</strain>
        <tissue evidence="4">Muscle</tissue>
    </source>
</reference>
<dbReference type="InterPro" id="IPR007110">
    <property type="entry name" value="Ig-like_dom"/>
</dbReference>
<evidence type="ECO:0000313" key="4">
    <source>
        <dbReference type="EMBL" id="KAF6401211.1"/>
    </source>
</evidence>
<dbReference type="SMART" id="SM00409">
    <property type="entry name" value="IG"/>
    <property type="match status" value="2"/>
</dbReference>
<protein>
    <submittedName>
        <fullName evidence="4">Intercellular adhesion molecule 1</fullName>
    </submittedName>
</protein>
<dbReference type="GO" id="GO:0005178">
    <property type="term" value="F:integrin binding"/>
    <property type="evidence" value="ECO:0007669"/>
    <property type="project" value="InterPro"/>
</dbReference>
<dbReference type="InterPro" id="IPR036179">
    <property type="entry name" value="Ig-like_dom_sf"/>
</dbReference>
<dbReference type="InterPro" id="IPR047012">
    <property type="entry name" value="ICAM_VCAM"/>
</dbReference>
<evidence type="ECO:0000259" key="3">
    <source>
        <dbReference type="PROSITE" id="PS50835"/>
    </source>
</evidence>
<organism evidence="4 5">
    <name type="scientific">Rousettus aegyptiacus</name>
    <name type="common">Egyptian fruit bat</name>
    <name type="synonym">Pteropus aegyptiacus</name>
    <dbReference type="NCBI Taxonomy" id="9407"/>
    <lineage>
        <taxon>Eukaryota</taxon>
        <taxon>Metazoa</taxon>
        <taxon>Chordata</taxon>
        <taxon>Craniata</taxon>
        <taxon>Vertebrata</taxon>
        <taxon>Euteleostomi</taxon>
        <taxon>Mammalia</taxon>
        <taxon>Eutheria</taxon>
        <taxon>Laurasiatheria</taxon>
        <taxon>Chiroptera</taxon>
        <taxon>Yinpterochiroptera</taxon>
        <taxon>Pteropodoidea</taxon>
        <taxon>Pteropodidae</taxon>
        <taxon>Rousettinae</taxon>
        <taxon>Rousettus</taxon>
    </lineage>
</organism>
<feature type="signal peptide" evidence="2">
    <location>
        <begin position="1"/>
        <end position="26"/>
    </location>
</feature>
<accession>A0A7J8BRY1</accession>
<name>A0A7J8BRY1_ROUAE</name>
<keyword evidence="5" id="KW-1185">Reference proteome</keyword>
<feature type="transmembrane region" description="Helical" evidence="1">
    <location>
        <begin position="260"/>
        <end position="282"/>
    </location>
</feature>
<dbReference type="Proteomes" id="UP000593571">
    <property type="component" value="Unassembled WGS sequence"/>
</dbReference>
<feature type="chain" id="PRO_5029858549" evidence="2">
    <location>
        <begin position="27"/>
        <end position="308"/>
    </location>
</feature>
<keyword evidence="2" id="KW-0732">Signal</keyword>
<dbReference type="PANTHER" id="PTHR13771">
    <property type="entry name" value="INTERCELLULAR ADHESION MOLECULE"/>
    <property type="match status" value="1"/>
</dbReference>
<dbReference type="Gene3D" id="2.60.40.10">
    <property type="entry name" value="Immunoglobulins"/>
    <property type="match status" value="3"/>
</dbReference>
<dbReference type="FunFam" id="2.60.40.10:FF:000641">
    <property type="entry name" value="Intercellular adhesion molecule 1"/>
    <property type="match status" value="1"/>
</dbReference>
<dbReference type="InterPro" id="IPR003599">
    <property type="entry name" value="Ig_sub"/>
</dbReference>
<dbReference type="FunFam" id="2.60.40.10:FF:000648">
    <property type="entry name" value="Intercellular adhesion molecule 1"/>
    <property type="match status" value="1"/>
</dbReference>